<evidence type="ECO:0008006" key="3">
    <source>
        <dbReference type="Google" id="ProtNLM"/>
    </source>
</evidence>
<dbReference type="EMBL" id="CAMAPE010000029">
    <property type="protein sequence ID" value="CAH9092344.1"/>
    <property type="molecule type" value="Genomic_DNA"/>
</dbReference>
<accession>A0A9P1EBJ9</accession>
<dbReference type="AlphaFoldDB" id="A0A9P1EBJ9"/>
<organism evidence="1 2">
    <name type="scientific">Cuscuta europaea</name>
    <name type="common">European dodder</name>
    <dbReference type="NCBI Taxonomy" id="41803"/>
    <lineage>
        <taxon>Eukaryota</taxon>
        <taxon>Viridiplantae</taxon>
        <taxon>Streptophyta</taxon>
        <taxon>Embryophyta</taxon>
        <taxon>Tracheophyta</taxon>
        <taxon>Spermatophyta</taxon>
        <taxon>Magnoliopsida</taxon>
        <taxon>eudicotyledons</taxon>
        <taxon>Gunneridae</taxon>
        <taxon>Pentapetalae</taxon>
        <taxon>asterids</taxon>
        <taxon>lamiids</taxon>
        <taxon>Solanales</taxon>
        <taxon>Convolvulaceae</taxon>
        <taxon>Cuscuteae</taxon>
        <taxon>Cuscuta</taxon>
        <taxon>Cuscuta subgen. Cuscuta</taxon>
    </lineage>
</organism>
<sequence>MAGSLQVPPLKKENYDNWTIRMKAILGSEDVWDMVEEGFEEPDDINALNQNQKNALRSTKKKDQKALSIIYQALDEVIFAKVACATTSKEAWEILENSFKGVDKVKKVKLQSLRARRGGRLASDSSPFFVQQCLMTLRIETLFF</sequence>
<evidence type="ECO:0000313" key="1">
    <source>
        <dbReference type="EMBL" id="CAH9092344.1"/>
    </source>
</evidence>
<keyword evidence="2" id="KW-1185">Reference proteome</keyword>
<name>A0A9P1EBJ9_CUSEU</name>
<dbReference type="Pfam" id="PF14223">
    <property type="entry name" value="Retrotran_gag_2"/>
    <property type="match status" value="1"/>
</dbReference>
<comment type="caution">
    <text evidence="1">The sequence shown here is derived from an EMBL/GenBank/DDBJ whole genome shotgun (WGS) entry which is preliminary data.</text>
</comment>
<gene>
    <name evidence="1" type="ORF">CEURO_LOCUS11913</name>
</gene>
<dbReference type="PANTHER" id="PTHR35317:SF28">
    <property type="entry name" value="ZINC FINGER, CCHC-TYPE, RIBONUCLEASE H-LIKE DOMAIN, GAG-PRE-INTEGRASE DOMAIN PROTEIN-RELATED"/>
    <property type="match status" value="1"/>
</dbReference>
<reference evidence="1" key="1">
    <citation type="submission" date="2022-07" db="EMBL/GenBank/DDBJ databases">
        <authorList>
            <person name="Macas J."/>
            <person name="Novak P."/>
            <person name="Neumann P."/>
        </authorList>
    </citation>
    <scope>NUCLEOTIDE SEQUENCE</scope>
</reference>
<dbReference type="PANTHER" id="PTHR35317">
    <property type="entry name" value="OS04G0629600 PROTEIN"/>
    <property type="match status" value="1"/>
</dbReference>
<dbReference type="OrthoDB" id="1305361at2759"/>
<proteinExistence type="predicted"/>
<evidence type="ECO:0000313" key="2">
    <source>
        <dbReference type="Proteomes" id="UP001152484"/>
    </source>
</evidence>
<dbReference type="Proteomes" id="UP001152484">
    <property type="component" value="Unassembled WGS sequence"/>
</dbReference>
<protein>
    <recommendedName>
        <fullName evidence="3">DUF4219 domain-containing protein</fullName>
    </recommendedName>
</protein>